<dbReference type="AlphaFoldDB" id="A0A8W8MJA5"/>
<feature type="compositionally biased region" description="Basic residues" evidence="1">
    <location>
        <begin position="109"/>
        <end position="125"/>
    </location>
</feature>
<feature type="region of interest" description="Disordered" evidence="1">
    <location>
        <begin position="101"/>
        <end position="125"/>
    </location>
</feature>
<evidence type="ECO:0000313" key="3">
    <source>
        <dbReference type="Proteomes" id="UP000005408"/>
    </source>
</evidence>
<dbReference type="EnsemblMetazoa" id="G33412.1">
    <property type="protein sequence ID" value="G33412.1:cds"/>
    <property type="gene ID" value="G33412"/>
</dbReference>
<feature type="region of interest" description="Disordered" evidence="1">
    <location>
        <begin position="197"/>
        <end position="224"/>
    </location>
</feature>
<sequence length="236" mass="27839">MDQRTADRVLSELAHLREMFSSKSKKALKMPDGIQRAVRQVIRKLKEDVENPLVVDYDKFENNDIRTIVREVRRSYTNYDWGSGTIEEALRRVWRNMRDEERRREKGKKELHRRQSKQAKRIRDKLKSRCTQLKNDAIYMKKDRKKIRKCLSKEATSPEVTDEDEPTQRVAIPFVWESSLLRAIKCDLDKGYSDSLGIQQRRQKSKVTRSATEMTMTPPPRDIPGWAISTTYHLDG</sequence>
<evidence type="ECO:0000256" key="1">
    <source>
        <dbReference type="SAM" id="MobiDB-lite"/>
    </source>
</evidence>
<keyword evidence="3" id="KW-1185">Reference proteome</keyword>
<protein>
    <submittedName>
        <fullName evidence="2">Uncharacterized protein</fullName>
    </submittedName>
</protein>
<proteinExistence type="predicted"/>
<accession>A0A8W8MJA5</accession>
<reference evidence="2" key="1">
    <citation type="submission" date="2022-08" db="UniProtKB">
        <authorList>
            <consortium name="EnsemblMetazoa"/>
        </authorList>
    </citation>
    <scope>IDENTIFICATION</scope>
    <source>
        <strain evidence="2">05x7-T-G4-1.051#20</strain>
    </source>
</reference>
<name>A0A8W8MJA5_MAGGI</name>
<evidence type="ECO:0000313" key="2">
    <source>
        <dbReference type="EnsemblMetazoa" id="G33412.1:cds"/>
    </source>
</evidence>
<organism evidence="2 3">
    <name type="scientific">Magallana gigas</name>
    <name type="common">Pacific oyster</name>
    <name type="synonym">Crassostrea gigas</name>
    <dbReference type="NCBI Taxonomy" id="29159"/>
    <lineage>
        <taxon>Eukaryota</taxon>
        <taxon>Metazoa</taxon>
        <taxon>Spiralia</taxon>
        <taxon>Lophotrochozoa</taxon>
        <taxon>Mollusca</taxon>
        <taxon>Bivalvia</taxon>
        <taxon>Autobranchia</taxon>
        <taxon>Pteriomorphia</taxon>
        <taxon>Ostreida</taxon>
        <taxon>Ostreoidea</taxon>
        <taxon>Ostreidae</taxon>
        <taxon>Magallana</taxon>
    </lineage>
</organism>
<dbReference type="Proteomes" id="UP000005408">
    <property type="component" value="Unassembled WGS sequence"/>
</dbReference>